<dbReference type="HOGENOM" id="CLU_100864_0_0_11"/>
<dbReference type="Proteomes" id="UP000001382">
    <property type="component" value="Chromosome"/>
</dbReference>
<proteinExistence type="predicted"/>
<dbReference type="OrthoDB" id="9810247at2"/>
<sequence length="233" mass="25625">MDSAPTRLPIRVLRAVERRSALARRAKFRIRWAGTRRLDPLSEWGFDRGTAVDRYYIERFLQEHRDLVHGRTLEVKEDLYASSLGAEQVDVLDIDPTNPEATIVGDVCDPATLPEGTFDAAIVTQTLQLVPDPVAGLQNVLRALRPRATALVTAPAMSRLAGDWDRWRWTARGLQDLVDRAGGTGAVVAHGNQVVCRAFLLGAAIDDLPSAVRDVDDPDFPLIVTAVVRRGAT</sequence>
<keyword evidence="2" id="KW-0808">Transferase</keyword>
<evidence type="ECO:0000313" key="3">
    <source>
        <dbReference type="Proteomes" id="UP000001382"/>
    </source>
</evidence>
<protein>
    <submittedName>
        <fullName evidence="2">Methyltransferase type 11</fullName>
    </submittedName>
</protein>
<dbReference type="GO" id="GO:0032259">
    <property type="term" value="P:methylation"/>
    <property type="evidence" value="ECO:0007669"/>
    <property type="project" value="UniProtKB-KW"/>
</dbReference>
<evidence type="ECO:0000313" key="2">
    <source>
        <dbReference type="EMBL" id="ADB73195.1"/>
    </source>
</evidence>
<dbReference type="SUPFAM" id="SSF53335">
    <property type="entry name" value="S-adenosyl-L-methionine-dependent methyltransferases"/>
    <property type="match status" value="1"/>
</dbReference>
<name>D2S584_GEOOG</name>
<dbReference type="InterPro" id="IPR029063">
    <property type="entry name" value="SAM-dependent_MTases_sf"/>
</dbReference>
<organism evidence="2 3">
    <name type="scientific">Geodermatophilus obscurus (strain ATCC 25078 / DSM 43160 / JCM 3152 / CCUG 61914 / KCC A-0152 / KCTC 9177 / NBRC 13315 / NRRL B-3577 / G-20)</name>
    <dbReference type="NCBI Taxonomy" id="526225"/>
    <lineage>
        <taxon>Bacteria</taxon>
        <taxon>Bacillati</taxon>
        <taxon>Actinomycetota</taxon>
        <taxon>Actinomycetes</taxon>
        <taxon>Geodermatophilales</taxon>
        <taxon>Geodermatophilaceae</taxon>
        <taxon>Geodermatophilus</taxon>
    </lineage>
</organism>
<keyword evidence="2" id="KW-0489">Methyltransferase</keyword>
<gene>
    <name evidence="2" type="ordered locus">Gobs_0410</name>
</gene>
<accession>D2S584</accession>
<dbReference type="InterPro" id="IPR013216">
    <property type="entry name" value="Methyltransf_11"/>
</dbReference>
<dbReference type="GO" id="GO:0008757">
    <property type="term" value="F:S-adenosylmethionine-dependent methyltransferase activity"/>
    <property type="evidence" value="ECO:0007669"/>
    <property type="project" value="InterPro"/>
</dbReference>
<dbReference type="Gene3D" id="3.40.50.150">
    <property type="entry name" value="Vaccinia Virus protein VP39"/>
    <property type="match status" value="1"/>
</dbReference>
<dbReference type="eggNOG" id="COG2226">
    <property type="taxonomic scope" value="Bacteria"/>
</dbReference>
<dbReference type="RefSeq" id="WP_012946636.1">
    <property type="nucleotide sequence ID" value="NC_013757.1"/>
</dbReference>
<reference evidence="2 3" key="1">
    <citation type="journal article" date="2010" name="Stand. Genomic Sci.">
        <title>Complete genome sequence of Geodermatophilus obscurus type strain (G-20).</title>
        <authorList>
            <person name="Ivanova N."/>
            <person name="Sikorski J."/>
            <person name="Jando M."/>
            <person name="Munk C."/>
            <person name="Lapidus A."/>
            <person name="Glavina Del Rio T."/>
            <person name="Copeland A."/>
            <person name="Tice H."/>
            <person name="Cheng J.-F."/>
            <person name="Lucas S."/>
            <person name="Chen F."/>
            <person name="Nolan M."/>
            <person name="Bruce D."/>
            <person name="Goodwin L."/>
            <person name="Pitluck S."/>
            <person name="Mavromatis K."/>
            <person name="Mikhailova N."/>
            <person name="Pati A."/>
            <person name="Chen A."/>
            <person name="Palaniappan K."/>
            <person name="Land M."/>
            <person name="Hauser L."/>
            <person name="Chang Y.-J."/>
            <person name="Jeffries C.D."/>
            <person name="Meincke L."/>
            <person name="Brettin T."/>
            <person name="Detter J.C."/>
            <person name="Detter J.C."/>
            <person name="Rohde M."/>
            <person name="Goeker M."/>
            <person name="Bristow J."/>
            <person name="Eisen J.A."/>
            <person name="Markowitz V."/>
            <person name="Hugenholtz P."/>
            <person name="Kyrpides N.C."/>
            <person name="Klenk H.-P."/>
        </authorList>
    </citation>
    <scope>NUCLEOTIDE SEQUENCE [LARGE SCALE GENOMIC DNA]</scope>
    <source>
        <strain evidence="3">ATCC 25078 / DSM 43160 / JCM 3152 / KCC A-0152 / KCTC 9177 / NBRC 13315 / NRRL B-3577 / G-20</strain>
    </source>
</reference>
<dbReference type="AlphaFoldDB" id="D2S584"/>
<keyword evidence="3" id="KW-1185">Reference proteome</keyword>
<evidence type="ECO:0000259" key="1">
    <source>
        <dbReference type="PROSITE" id="PS51015"/>
    </source>
</evidence>
<reference evidence="3" key="2">
    <citation type="submission" date="2010-01" db="EMBL/GenBank/DDBJ databases">
        <title>The complete genome of Geodermatophilus obscurus DSM 43160.</title>
        <authorList>
            <consortium name="US DOE Joint Genome Institute (JGI-PGF)"/>
            <person name="Lucas S."/>
            <person name="Copeland A."/>
            <person name="Lapidus A."/>
            <person name="Glavina del Rio T."/>
            <person name="Dalin E."/>
            <person name="Tice H."/>
            <person name="Bruce D."/>
            <person name="Goodwin L."/>
            <person name="Pitluck S."/>
            <person name="Kyrpides N."/>
            <person name="Mavromatis K."/>
            <person name="Ivanova N."/>
            <person name="Munk A.C."/>
            <person name="Brettin T."/>
            <person name="Detter J.C."/>
            <person name="Han C."/>
            <person name="Larimer F."/>
            <person name="Land M."/>
            <person name="Hauser L."/>
            <person name="Markowitz V."/>
            <person name="Cheng J.-F."/>
            <person name="Hugenholtz P."/>
            <person name="Woyke T."/>
            <person name="Wu D."/>
            <person name="Jando M."/>
            <person name="Schneider S."/>
            <person name="Klenk H.-P."/>
            <person name="Eisen J.A."/>
        </authorList>
    </citation>
    <scope>NUCLEOTIDE SEQUENCE [LARGE SCALE GENOMIC DNA]</scope>
    <source>
        <strain evidence="3">ATCC 25078 / DSM 43160 / JCM 3152 / KCC A-0152 / KCTC 9177 / NBRC 13315 / NRRL B-3577 / G-20</strain>
    </source>
</reference>
<dbReference type="InterPro" id="IPR003105">
    <property type="entry name" value="SRA_YDG"/>
</dbReference>
<dbReference type="EMBL" id="CP001867">
    <property type="protein sequence ID" value="ADB73195.1"/>
    <property type="molecule type" value="Genomic_DNA"/>
</dbReference>
<feature type="domain" description="YDG" evidence="1">
    <location>
        <begin position="1"/>
        <end position="59"/>
    </location>
</feature>
<dbReference type="Pfam" id="PF08241">
    <property type="entry name" value="Methyltransf_11"/>
    <property type="match status" value="1"/>
</dbReference>
<dbReference type="PROSITE" id="PS51015">
    <property type="entry name" value="YDG"/>
    <property type="match status" value="1"/>
</dbReference>
<dbReference type="STRING" id="526225.Gobs_0410"/>
<dbReference type="KEGG" id="gob:Gobs_0410"/>